<evidence type="ECO:0000256" key="3">
    <source>
        <dbReference type="ARBA" id="ARBA00022833"/>
    </source>
</evidence>
<dbReference type="PROSITE" id="PS50003">
    <property type="entry name" value="PH_DOMAIN"/>
    <property type="match status" value="1"/>
</dbReference>
<organism evidence="6 7">
    <name type="scientific">Culex pipiens pipiens</name>
    <name type="common">Northern house mosquito</name>
    <dbReference type="NCBI Taxonomy" id="38569"/>
    <lineage>
        <taxon>Eukaryota</taxon>
        <taxon>Metazoa</taxon>
        <taxon>Ecdysozoa</taxon>
        <taxon>Arthropoda</taxon>
        <taxon>Hexapoda</taxon>
        <taxon>Insecta</taxon>
        <taxon>Pterygota</taxon>
        <taxon>Neoptera</taxon>
        <taxon>Endopterygota</taxon>
        <taxon>Diptera</taxon>
        <taxon>Nematocera</taxon>
        <taxon>Culicoidea</taxon>
        <taxon>Culicidae</taxon>
        <taxon>Culicinae</taxon>
        <taxon>Culicini</taxon>
        <taxon>Culex</taxon>
        <taxon>Culex</taxon>
    </lineage>
</organism>
<feature type="domain" description="PH" evidence="5">
    <location>
        <begin position="1"/>
        <end position="141"/>
    </location>
</feature>
<dbReference type="Pfam" id="PF00779">
    <property type="entry name" value="BTK"/>
    <property type="match status" value="1"/>
</dbReference>
<comment type="caution">
    <text evidence="6">The sequence shown here is derived from an EMBL/GenBank/DDBJ whole genome shotgun (WGS) entry which is preliminary data.</text>
</comment>
<dbReference type="EMBL" id="JBEHCU010006394">
    <property type="protein sequence ID" value="KAL1397203.1"/>
    <property type="molecule type" value="Genomic_DNA"/>
</dbReference>
<keyword evidence="2 4" id="KW-0863">Zinc-finger</keyword>
<dbReference type="InterPro" id="IPR011993">
    <property type="entry name" value="PH-like_dom_sf"/>
</dbReference>
<keyword evidence="1" id="KW-0479">Metal-binding</keyword>
<dbReference type="InterPro" id="IPR001849">
    <property type="entry name" value="PH_domain"/>
</dbReference>
<dbReference type="Proteomes" id="UP001562425">
    <property type="component" value="Unassembled WGS sequence"/>
</dbReference>
<dbReference type="GO" id="GO:0008270">
    <property type="term" value="F:zinc ion binding"/>
    <property type="evidence" value="ECO:0007669"/>
    <property type="project" value="UniProtKB-KW"/>
</dbReference>
<evidence type="ECO:0000256" key="4">
    <source>
        <dbReference type="PROSITE-ProRule" id="PRU00432"/>
    </source>
</evidence>
<name>A0ABD1DC24_CULPP</name>
<evidence type="ECO:0000256" key="1">
    <source>
        <dbReference type="ARBA" id="ARBA00022723"/>
    </source>
</evidence>
<dbReference type="AlphaFoldDB" id="A0ABD1DC24"/>
<reference evidence="6 7" key="1">
    <citation type="submission" date="2024-05" db="EMBL/GenBank/DDBJ databases">
        <title>Culex pipiens pipiens assembly and annotation.</title>
        <authorList>
            <person name="Alout H."/>
            <person name="Durand T."/>
        </authorList>
    </citation>
    <scope>NUCLEOTIDE SEQUENCE [LARGE SCALE GENOMIC DNA]</scope>
    <source>
        <strain evidence="6">HA-2024</strain>
        <tissue evidence="6">Whole body</tissue>
    </source>
</reference>
<evidence type="ECO:0000259" key="5">
    <source>
        <dbReference type="PROSITE" id="PS50003"/>
    </source>
</evidence>
<evidence type="ECO:0000313" key="7">
    <source>
        <dbReference type="Proteomes" id="UP001562425"/>
    </source>
</evidence>
<evidence type="ECO:0000256" key="2">
    <source>
        <dbReference type="ARBA" id="ARBA00022771"/>
    </source>
</evidence>
<evidence type="ECO:0000313" key="6">
    <source>
        <dbReference type="EMBL" id="KAL1397203.1"/>
    </source>
</evidence>
<sequence>MDNTVKSGVDNIRVLFSKVLASNQSMANNIRAMASNKAITSNKPMASNQTMAGNMAMDSRLKKRRERGRISVRGVRLVEPAILHGEGGDTAAPDGYPFQVGYCESDGIYPGTTLPQYILYLVADSEKERTDWIISIRRICEEYSPKSFRYHPSLWQGRKWTCCKSLTRRALGCQVATVWPEYNNNPMKQFLKSTHAADRIEPPGSN</sequence>
<gene>
    <name evidence="6" type="ORF">pipiens_009936</name>
</gene>
<accession>A0ABD1DC24</accession>
<keyword evidence="3" id="KW-0862">Zinc</keyword>
<proteinExistence type="predicted"/>
<dbReference type="InterPro" id="IPR001562">
    <property type="entry name" value="Znf_Btk_motif"/>
</dbReference>
<dbReference type="Gene3D" id="2.30.29.30">
    <property type="entry name" value="Pleckstrin-homology domain (PH domain)/Phosphotyrosine-binding domain (PTB)"/>
    <property type="match status" value="1"/>
</dbReference>
<keyword evidence="7" id="KW-1185">Reference proteome</keyword>
<dbReference type="PROSITE" id="PS51113">
    <property type="entry name" value="ZF_BTK"/>
    <property type="match status" value="1"/>
</dbReference>
<dbReference type="SUPFAM" id="SSF50729">
    <property type="entry name" value="PH domain-like"/>
    <property type="match status" value="1"/>
</dbReference>
<protein>
    <recommendedName>
        <fullName evidence="5">PH domain-containing protein</fullName>
    </recommendedName>
</protein>